<evidence type="ECO:0000256" key="2">
    <source>
        <dbReference type="ARBA" id="ARBA00022448"/>
    </source>
</evidence>
<dbReference type="GO" id="GO:0016887">
    <property type="term" value="F:ATP hydrolysis activity"/>
    <property type="evidence" value="ECO:0007669"/>
    <property type="project" value="InterPro"/>
</dbReference>
<dbReference type="InterPro" id="IPR027417">
    <property type="entry name" value="P-loop_NTPase"/>
</dbReference>
<evidence type="ECO:0000256" key="1">
    <source>
        <dbReference type="ARBA" id="ARBA00005417"/>
    </source>
</evidence>
<sequence length="169" mass="18181">MIEIAGLTKRYGAVTAVDDLTFAVGPGLVTGFLGPNGAGKSTTMRMLLGLGRPTSGRALVHGRPYPELPDPLRWVGALVDARSVHKGRTVASHLLWLARTNGIGRRRVAEVLELVGLAGVGRRRAGALSLGTWRNDSAWPPRCWAIRPCWCWTSRSTAWTPRACGGCAR</sequence>
<dbReference type="SUPFAM" id="SSF52540">
    <property type="entry name" value="P-loop containing nucleoside triphosphate hydrolases"/>
    <property type="match status" value="1"/>
</dbReference>
<keyword evidence="5" id="KW-1185">Reference proteome</keyword>
<dbReference type="AlphaFoldDB" id="A0A1M5D2M0"/>
<gene>
    <name evidence="4" type="ORF">SAMN05444320_104273</name>
</gene>
<evidence type="ECO:0000259" key="3">
    <source>
        <dbReference type="Pfam" id="PF00005"/>
    </source>
</evidence>
<dbReference type="PANTHER" id="PTHR43335">
    <property type="entry name" value="ABC TRANSPORTER, ATP-BINDING PROTEIN"/>
    <property type="match status" value="1"/>
</dbReference>
<protein>
    <submittedName>
        <fullName evidence="4">ABC transporter</fullName>
    </submittedName>
</protein>
<name>A0A1M5D2M0_STRHI</name>
<dbReference type="Gene3D" id="3.40.50.300">
    <property type="entry name" value="P-loop containing nucleotide triphosphate hydrolases"/>
    <property type="match status" value="1"/>
</dbReference>
<proteinExistence type="inferred from homology"/>
<organism evidence="4 5">
    <name type="scientific">Streptoalloteichus hindustanus</name>
    <dbReference type="NCBI Taxonomy" id="2017"/>
    <lineage>
        <taxon>Bacteria</taxon>
        <taxon>Bacillati</taxon>
        <taxon>Actinomycetota</taxon>
        <taxon>Actinomycetes</taxon>
        <taxon>Pseudonocardiales</taxon>
        <taxon>Pseudonocardiaceae</taxon>
        <taxon>Streptoalloteichus</taxon>
    </lineage>
</organism>
<dbReference type="GO" id="GO:0005524">
    <property type="term" value="F:ATP binding"/>
    <property type="evidence" value="ECO:0007669"/>
    <property type="project" value="InterPro"/>
</dbReference>
<dbReference type="EMBL" id="FQVN01000004">
    <property type="protein sequence ID" value="SHF61206.1"/>
    <property type="molecule type" value="Genomic_DNA"/>
</dbReference>
<reference evidence="4 5" key="1">
    <citation type="submission" date="2016-11" db="EMBL/GenBank/DDBJ databases">
        <authorList>
            <person name="Jaros S."/>
            <person name="Januszkiewicz K."/>
            <person name="Wedrychowicz H."/>
        </authorList>
    </citation>
    <scope>NUCLEOTIDE SEQUENCE [LARGE SCALE GENOMIC DNA]</scope>
    <source>
        <strain evidence="4 5">DSM 44523</strain>
    </source>
</reference>
<feature type="domain" description="ABC transporter" evidence="3">
    <location>
        <begin position="18"/>
        <end position="134"/>
    </location>
</feature>
<evidence type="ECO:0000313" key="4">
    <source>
        <dbReference type="EMBL" id="SHF61206.1"/>
    </source>
</evidence>
<comment type="similarity">
    <text evidence="1">Belongs to the ABC transporter superfamily.</text>
</comment>
<dbReference type="PANTHER" id="PTHR43335:SF4">
    <property type="entry name" value="ABC TRANSPORTER, ATP-BINDING PROTEIN"/>
    <property type="match status" value="1"/>
</dbReference>
<accession>A0A1M5D2M0</accession>
<dbReference type="InterPro" id="IPR003439">
    <property type="entry name" value="ABC_transporter-like_ATP-bd"/>
</dbReference>
<dbReference type="Pfam" id="PF00005">
    <property type="entry name" value="ABC_tran"/>
    <property type="match status" value="1"/>
</dbReference>
<dbReference type="STRING" id="2017.SAMN05444320_104273"/>
<evidence type="ECO:0000313" key="5">
    <source>
        <dbReference type="Proteomes" id="UP000184501"/>
    </source>
</evidence>
<keyword evidence="2" id="KW-0813">Transport</keyword>
<dbReference type="Proteomes" id="UP000184501">
    <property type="component" value="Unassembled WGS sequence"/>
</dbReference>